<dbReference type="Proteomes" id="UP000265566">
    <property type="component" value="Chromosome 7"/>
</dbReference>
<dbReference type="EMBL" id="PSQE01000007">
    <property type="protein sequence ID" value="RHN46064.1"/>
    <property type="molecule type" value="Genomic_DNA"/>
</dbReference>
<dbReference type="AlphaFoldDB" id="G7L3D3"/>
<keyword evidence="1" id="KW-1133">Transmembrane helix</keyword>
<dbReference type="PANTHER" id="PTHR31549">
    <property type="entry name" value="PROTEIN, PUTATIVE (DUF247)-RELATED-RELATED"/>
    <property type="match status" value="1"/>
</dbReference>
<evidence type="ECO:0000313" key="5">
    <source>
        <dbReference type="Proteomes" id="UP000002051"/>
    </source>
</evidence>
<evidence type="ECO:0000313" key="3">
    <source>
        <dbReference type="EMBL" id="RHN46064.1"/>
    </source>
</evidence>
<organism evidence="2 5">
    <name type="scientific">Medicago truncatula</name>
    <name type="common">Barrel medic</name>
    <name type="synonym">Medicago tribuloides</name>
    <dbReference type="NCBI Taxonomy" id="3880"/>
    <lineage>
        <taxon>Eukaryota</taxon>
        <taxon>Viridiplantae</taxon>
        <taxon>Streptophyta</taxon>
        <taxon>Embryophyta</taxon>
        <taxon>Tracheophyta</taxon>
        <taxon>Spermatophyta</taxon>
        <taxon>Magnoliopsida</taxon>
        <taxon>eudicotyledons</taxon>
        <taxon>Gunneridae</taxon>
        <taxon>Pentapetalae</taxon>
        <taxon>rosids</taxon>
        <taxon>fabids</taxon>
        <taxon>Fabales</taxon>
        <taxon>Fabaceae</taxon>
        <taxon>Papilionoideae</taxon>
        <taxon>50 kb inversion clade</taxon>
        <taxon>NPAAA clade</taxon>
        <taxon>Hologalegina</taxon>
        <taxon>IRL clade</taxon>
        <taxon>Trifolieae</taxon>
        <taxon>Medicago</taxon>
    </lineage>
</organism>
<accession>G7L3D3</accession>
<reference evidence="2 5" key="1">
    <citation type="journal article" date="2011" name="Nature">
        <title>The Medicago genome provides insight into the evolution of rhizobial symbioses.</title>
        <authorList>
            <person name="Young N.D."/>
            <person name="Debelle F."/>
            <person name="Oldroyd G.E."/>
            <person name="Geurts R."/>
            <person name="Cannon S.B."/>
            <person name="Udvardi M.K."/>
            <person name="Benedito V.A."/>
            <person name="Mayer K.F."/>
            <person name="Gouzy J."/>
            <person name="Schoof H."/>
            <person name="Van de Peer Y."/>
            <person name="Proost S."/>
            <person name="Cook D.R."/>
            <person name="Meyers B.C."/>
            <person name="Spannagl M."/>
            <person name="Cheung F."/>
            <person name="De Mita S."/>
            <person name="Krishnakumar V."/>
            <person name="Gundlach H."/>
            <person name="Zhou S."/>
            <person name="Mudge J."/>
            <person name="Bharti A.K."/>
            <person name="Murray J.D."/>
            <person name="Naoumkina M.A."/>
            <person name="Rosen B."/>
            <person name="Silverstein K.A."/>
            <person name="Tang H."/>
            <person name="Rombauts S."/>
            <person name="Zhao P.X."/>
            <person name="Zhou P."/>
            <person name="Barbe V."/>
            <person name="Bardou P."/>
            <person name="Bechner M."/>
            <person name="Bellec A."/>
            <person name="Berger A."/>
            <person name="Berges H."/>
            <person name="Bidwell S."/>
            <person name="Bisseling T."/>
            <person name="Choisne N."/>
            <person name="Couloux A."/>
            <person name="Denny R."/>
            <person name="Deshpande S."/>
            <person name="Dai X."/>
            <person name="Doyle J.J."/>
            <person name="Dudez A.M."/>
            <person name="Farmer A.D."/>
            <person name="Fouteau S."/>
            <person name="Franken C."/>
            <person name="Gibelin C."/>
            <person name="Gish J."/>
            <person name="Goldstein S."/>
            <person name="Gonzalez A.J."/>
            <person name="Green P.J."/>
            <person name="Hallab A."/>
            <person name="Hartog M."/>
            <person name="Hua A."/>
            <person name="Humphray S.J."/>
            <person name="Jeong D.H."/>
            <person name="Jing Y."/>
            <person name="Jocker A."/>
            <person name="Kenton S.M."/>
            <person name="Kim D.J."/>
            <person name="Klee K."/>
            <person name="Lai H."/>
            <person name="Lang C."/>
            <person name="Lin S."/>
            <person name="Macmil S.L."/>
            <person name="Magdelenat G."/>
            <person name="Matthews L."/>
            <person name="McCorrison J."/>
            <person name="Monaghan E.L."/>
            <person name="Mun J.H."/>
            <person name="Najar F.Z."/>
            <person name="Nicholson C."/>
            <person name="Noirot C."/>
            <person name="O'Bleness M."/>
            <person name="Paule C.R."/>
            <person name="Poulain J."/>
            <person name="Prion F."/>
            <person name="Qin B."/>
            <person name="Qu C."/>
            <person name="Retzel E.F."/>
            <person name="Riddle C."/>
            <person name="Sallet E."/>
            <person name="Samain S."/>
            <person name="Samson N."/>
            <person name="Sanders I."/>
            <person name="Saurat O."/>
            <person name="Scarpelli C."/>
            <person name="Schiex T."/>
            <person name="Segurens B."/>
            <person name="Severin A.J."/>
            <person name="Sherrier D.J."/>
            <person name="Shi R."/>
            <person name="Sims S."/>
            <person name="Singer S.R."/>
            <person name="Sinharoy S."/>
            <person name="Sterck L."/>
            <person name="Viollet A."/>
            <person name="Wang B.B."/>
            <person name="Wang K."/>
            <person name="Wang M."/>
            <person name="Wang X."/>
            <person name="Warfsmann J."/>
            <person name="Weissenbach J."/>
            <person name="White D.D."/>
            <person name="White J.D."/>
            <person name="Wiley G.B."/>
            <person name="Wincker P."/>
            <person name="Xing Y."/>
            <person name="Yang L."/>
            <person name="Yao Z."/>
            <person name="Ying F."/>
            <person name="Zhai J."/>
            <person name="Zhou L."/>
            <person name="Zuber A."/>
            <person name="Denarie J."/>
            <person name="Dixon R.A."/>
            <person name="May G.D."/>
            <person name="Schwartz D.C."/>
            <person name="Rogers J."/>
            <person name="Quetier F."/>
            <person name="Town C.D."/>
            <person name="Roe B.A."/>
        </authorList>
    </citation>
    <scope>NUCLEOTIDE SEQUENCE [LARGE SCALE GENOMIC DNA]</scope>
    <source>
        <strain evidence="2">A17</strain>
        <strain evidence="4 5">cv. Jemalong A17</strain>
    </source>
</reference>
<dbReference type="KEGG" id="mtr:11407023"/>
<reference evidence="4" key="3">
    <citation type="submission" date="2015-04" db="UniProtKB">
        <authorList>
            <consortium name="EnsemblPlants"/>
        </authorList>
    </citation>
    <scope>IDENTIFICATION</scope>
    <source>
        <strain evidence="4">cv. Jemalong A17</strain>
    </source>
</reference>
<dbReference type="PaxDb" id="3880-AES79239"/>
<keyword evidence="5" id="KW-1185">Reference proteome</keyword>
<protein>
    <submittedName>
        <fullName evidence="2">DUF247 domain protein</fullName>
    </submittedName>
</protein>
<name>G7L3D3_MEDTR</name>
<accession>A0A0C3W6J0</accession>
<dbReference type="OrthoDB" id="1849062at2759"/>
<dbReference type="eggNOG" id="ENOG502QTFS">
    <property type="taxonomic scope" value="Eukaryota"/>
</dbReference>
<dbReference type="STRING" id="3880.G7L3D3"/>
<dbReference type="Proteomes" id="UP000002051">
    <property type="component" value="Unassembled WGS sequence"/>
</dbReference>
<dbReference type="Pfam" id="PF03140">
    <property type="entry name" value="DUF247"/>
    <property type="match status" value="1"/>
</dbReference>
<evidence type="ECO:0000256" key="1">
    <source>
        <dbReference type="SAM" id="Phobius"/>
    </source>
</evidence>
<keyword evidence="1" id="KW-0472">Membrane</keyword>
<proteinExistence type="predicted"/>
<reference evidence="3" key="4">
    <citation type="journal article" date="2018" name="Nat. Plants">
        <title>Whole-genome landscape of Medicago truncatula symbiotic genes.</title>
        <authorList>
            <person name="Pecrix Y."/>
            <person name="Gamas P."/>
            <person name="Carrere S."/>
        </authorList>
    </citation>
    <scope>NUCLEOTIDE SEQUENCE</scope>
    <source>
        <tissue evidence="3">Leaves</tissue>
    </source>
</reference>
<dbReference type="Gramene" id="rna40504">
    <property type="protein sequence ID" value="RHN46064.1"/>
    <property type="gene ID" value="gene40504"/>
</dbReference>
<sequence>MMASQTLKEKFVELQSKQTPQNSRPKIQRVPYYRRRMSNLGKHYTPKLLSIGPIHHDRSDLKLGEKYKLKWAAEYIENTALNPEELHQKIADNIDELKGRFSDDVLTLTGKSLEGFHSLEEKLSWMLFVDGCSLLYLLEKGHMKIKVGQLVLVMMDVLLLENQLPYEVLKLLWKNNESELIKCMMSFPNYLRNIPGESQSDNNMEGEGEHSVSIITNESQSETPTHLLDLQHKVILTTSKSKGKILKWTSLKKNEFKPITYRGIEDLRAVGIRLKTSATRRPTDVDFTAGWFTAKLTIPVIYVNNLAASNLLNLIAYEMCPDFDNDCGICSYVALMDSLIDHPEDVKVLRSKGILCTVWSDEEVASLFNIIGTDLVINIFNYFEVQVKLSDHYFNKYKSWIALGFRTYFNNPWTVIAFLAAFTALALTFIQTWFTVHPASK</sequence>
<evidence type="ECO:0000313" key="2">
    <source>
        <dbReference type="EMBL" id="AES79239.2"/>
    </source>
</evidence>
<keyword evidence="1" id="KW-0812">Transmembrane</keyword>
<dbReference type="EnsemblPlants" id="AES79239">
    <property type="protein sequence ID" value="AES79239"/>
    <property type="gene ID" value="MTR_7g060220"/>
</dbReference>
<evidence type="ECO:0000313" key="4">
    <source>
        <dbReference type="EnsemblPlants" id="AES79239"/>
    </source>
</evidence>
<feature type="transmembrane region" description="Helical" evidence="1">
    <location>
        <begin position="413"/>
        <end position="436"/>
    </location>
</feature>
<dbReference type="InterPro" id="IPR004158">
    <property type="entry name" value="DUF247_pln"/>
</dbReference>
<dbReference type="EMBL" id="CM001223">
    <property type="protein sequence ID" value="AES79239.2"/>
    <property type="molecule type" value="Genomic_DNA"/>
</dbReference>
<dbReference type="PANTHER" id="PTHR31549:SF191">
    <property type="entry name" value="DUF247 DOMAIN PROTEIN"/>
    <property type="match status" value="1"/>
</dbReference>
<reference evidence="2 5" key="2">
    <citation type="journal article" date="2014" name="BMC Genomics">
        <title>An improved genome release (version Mt4.0) for the model legume Medicago truncatula.</title>
        <authorList>
            <person name="Tang H."/>
            <person name="Krishnakumar V."/>
            <person name="Bidwell S."/>
            <person name="Rosen B."/>
            <person name="Chan A."/>
            <person name="Zhou S."/>
            <person name="Gentzbittel L."/>
            <person name="Childs K.L."/>
            <person name="Yandell M."/>
            <person name="Gundlach H."/>
            <person name="Mayer K.F."/>
            <person name="Schwartz D.C."/>
            <person name="Town C.D."/>
        </authorList>
    </citation>
    <scope>GENOME REANNOTATION</scope>
    <source>
        <strain evidence="4 5">cv. Jemalong A17</strain>
    </source>
</reference>
<dbReference type="HOGENOM" id="CLU_020188_1_2_1"/>
<gene>
    <name evidence="4" type="primary">11407023</name>
    <name evidence="2" type="ordered locus">MTR_7g060220</name>
    <name evidence="3" type="ORF">MtrunA17_Chr7g0238191</name>
</gene>